<evidence type="ECO:0000313" key="1">
    <source>
        <dbReference type="EMBL" id="GFX86377.1"/>
    </source>
</evidence>
<organism evidence="1 2">
    <name type="scientific">Trichonephila clavipes</name>
    <name type="common">Golden silk orbweaver</name>
    <name type="synonym">Nephila clavipes</name>
    <dbReference type="NCBI Taxonomy" id="2585209"/>
    <lineage>
        <taxon>Eukaryota</taxon>
        <taxon>Metazoa</taxon>
        <taxon>Ecdysozoa</taxon>
        <taxon>Arthropoda</taxon>
        <taxon>Chelicerata</taxon>
        <taxon>Arachnida</taxon>
        <taxon>Araneae</taxon>
        <taxon>Araneomorphae</taxon>
        <taxon>Entelegynae</taxon>
        <taxon>Araneoidea</taxon>
        <taxon>Nephilidae</taxon>
        <taxon>Trichonephila</taxon>
    </lineage>
</organism>
<accession>A0A8X6R5U6</accession>
<protein>
    <submittedName>
        <fullName evidence="1">Uncharacterized protein</fullName>
    </submittedName>
</protein>
<evidence type="ECO:0000313" key="2">
    <source>
        <dbReference type="Proteomes" id="UP000887159"/>
    </source>
</evidence>
<keyword evidence="2" id="KW-1185">Reference proteome</keyword>
<comment type="caution">
    <text evidence="1">The sequence shown here is derived from an EMBL/GenBank/DDBJ whole genome shotgun (WGS) entry which is preliminary data.</text>
</comment>
<reference evidence="1" key="1">
    <citation type="submission" date="2020-08" db="EMBL/GenBank/DDBJ databases">
        <title>Multicomponent nature underlies the extraordinary mechanical properties of spider dragline silk.</title>
        <authorList>
            <person name="Kono N."/>
            <person name="Nakamura H."/>
            <person name="Mori M."/>
            <person name="Yoshida Y."/>
            <person name="Ohtoshi R."/>
            <person name="Malay A.D."/>
            <person name="Moran D.A.P."/>
            <person name="Tomita M."/>
            <person name="Numata K."/>
            <person name="Arakawa K."/>
        </authorList>
    </citation>
    <scope>NUCLEOTIDE SEQUENCE</scope>
</reference>
<dbReference type="EMBL" id="BMAU01021007">
    <property type="protein sequence ID" value="GFX86377.1"/>
    <property type="molecule type" value="Genomic_DNA"/>
</dbReference>
<dbReference type="Proteomes" id="UP000887159">
    <property type="component" value="Unassembled WGS sequence"/>
</dbReference>
<gene>
    <name evidence="1" type="ORF">TNCV_2562661</name>
</gene>
<proteinExistence type="predicted"/>
<sequence length="78" mass="9074">MPNDSQQGVQWNGVKTCYPSVWCSKLRITTDVSQPLVTMNSVDFDLTLFIGWHEKKQQHGFLRRLDAKQRHKEASEIN</sequence>
<dbReference type="AlphaFoldDB" id="A0A8X6R5U6"/>
<name>A0A8X6R5U6_TRICX</name>